<sequence>MRFRHGARVVAPIILLLLAAARPAPADVHVRVEGVQRTLFDRVIRTDGRSLKASSDTVARRCDGTNLGANPAPGPTATAATVDAMETLRSDFDGNWTPGFDDYFITRFGAESDGATHWWGILVNRVFTPVGGCQFQVRAGDEVLWVNDAFSSRPFLWLDGPNGADGIATAIVGQPLTVTVTSTDSSTEVNQTTGPPYAGAVVAAVDADGQTAPADVAVPATSGADGRAAVTFAVPGWQRLKARAGGVVPESGHPAAIASNSVDVCVEAAPGAGCEGVPPSRQPVIPARFVDGGGGSGGDGGAGGNGAGGGGTSDRPRVELSRPRVVAGGTRDGSVRVRWTVRRAGVGVASWRIDAKPLGVPRARFSRAASGTSATSATLRLRAGRAYALRFTVTDRVGRAGTAGLGQLLVPLDDRAKALRLSGPWRKAADAGAWRRTVSRGGRGAVLRVRLAAGRPIVLLRGGPAARVRVSAGGRSRVVSLGAARAGRTRTVAGPARKRASVVELRVLRGSVSVDGAGVRP</sequence>
<dbReference type="AlphaFoldDB" id="A0A840IHK4"/>
<evidence type="ECO:0000313" key="3">
    <source>
        <dbReference type="EMBL" id="MBB4663440.1"/>
    </source>
</evidence>
<evidence type="ECO:0000256" key="2">
    <source>
        <dbReference type="SAM" id="SignalP"/>
    </source>
</evidence>
<keyword evidence="2" id="KW-0732">Signal</keyword>
<proteinExistence type="predicted"/>
<feature type="signal peptide" evidence="2">
    <location>
        <begin position="1"/>
        <end position="26"/>
    </location>
</feature>
<accession>A0A840IHK4</accession>
<feature type="compositionally biased region" description="Gly residues" evidence="1">
    <location>
        <begin position="291"/>
        <end position="312"/>
    </location>
</feature>
<dbReference type="Proteomes" id="UP000585272">
    <property type="component" value="Unassembled WGS sequence"/>
</dbReference>
<keyword evidence="4" id="KW-1185">Reference proteome</keyword>
<protein>
    <recommendedName>
        <fullName evidence="5">Fibronectin type-III domain-containing protein</fullName>
    </recommendedName>
</protein>
<reference evidence="3 4" key="1">
    <citation type="submission" date="2020-08" db="EMBL/GenBank/DDBJ databases">
        <title>Genomic Encyclopedia of Archaeal and Bacterial Type Strains, Phase II (KMG-II): from individual species to whole genera.</title>
        <authorList>
            <person name="Goeker M."/>
        </authorList>
    </citation>
    <scope>NUCLEOTIDE SEQUENCE [LARGE SCALE GENOMIC DNA]</scope>
    <source>
        <strain evidence="3 4">DSM 23288</strain>
    </source>
</reference>
<dbReference type="RefSeq" id="WP_183343171.1">
    <property type="nucleotide sequence ID" value="NZ_JACHNU010000004.1"/>
</dbReference>
<feature type="region of interest" description="Disordered" evidence="1">
    <location>
        <begin position="290"/>
        <end position="319"/>
    </location>
</feature>
<organism evidence="3 4">
    <name type="scientific">Conexibacter arvalis</name>
    <dbReference type="NCBI Taxonomy" id="912552"/>
    <lineage>
        <taxon>Bacteria</taxon>
        <taxon>Bacillati</taxon>
        <taxon>Actinomycetota</taxon>
        <taxon>Thermoleophilia</taxon>
        <taxon>Solirubrobacterales</taxon>
        <taxon>Conexibacteraceae</taxon>
        <taxon>Conexibacter</taxon>
    </lineage>
</organism>
<gene>
    <name evidence="3" type="ORF">BDZ31_003035</name>
</gene>
<feature type="chain" id="PRO_5032285592" description="Fibronectin type-III domain-containing protein" evidence="2">
    <location>
        <begin position="27"/>
        <end position="521"/>
    </location>
</feature>
<dbReference type="EMBL" id="JACHNU010000004">
    <property type="protein sequence ID" value="MBB4663440.1"/>
    <property type="molecule type" value="Genomic_DNA"/>
</dbReference>
<evidence type="ECO:0008006" key="5">
    <source>
        <dbReference type="Google" id="ProtNLM"/>
    </source>
</evidence>
<name>A0A840IHK4_9ACTN</name>
<evidence type="ECO:0000256" key="1">
    <source>
        <dbReference type="SAM" id="MobiDB-lite"/>
    </source>
</evidence>
<evidence type="ECO:0000313" key="4">
    <source>
        <dbReference type="Proteomes" id="UP000585272"/>
    </source>
</evidence>
<comment type="caution">
    <text evidence="3">The sequence shown here is derived from an EMBL/GenBank/DDBJ whole genome shotgun (WGS) entry which is preliminary data.</text>
</comment>